<dbReference type="EMBL" id="QXFU01000216">
    <property type="protein sequence ID" value="KAE9040021.1"/>
    <property type="molecule type" value="Genomic_DNA"/>
</dbReference>
<comment type="caution">
    <text evidence="3">The sequence shown here is derived from an EMBL/GenBank/DDBJ whole genome shotgun (WGS) entry which is preliminary data.</text>
</comment>
<dbReference type="Proteomes" id="UP000434957">
    <property type="component" value="Unassembled WGS sequence"/>
</dbReference>
<gene>
    <name evidence="2" type="ORF">PR001_g4789</name>
    <name evidence="1" type="ORF">PR002_g5171</name>
    <name evidence="3" type="ORF">PR003_g5073</name>
</gene>
<dbReference type="EMBL" id="QXFV01000202">
    <property type="protein sequence ID" value="KAE9045872.1"/>
    <property type="molecule type" value="Genomic_DNA"/>
</dbReference>
<evidence type="ECO:0000313" key="1">
    <source>
        <dbReference type="EMBL" id="KAE9040021.1"/>
    </source>
</evidence>
<dbReference type="Proteomes" id="UP000435112">
    <property type="component" value="Unassembled WGS sequence"/>
</dbReference>
<evidence type="ECO:0000313" key="6">
    <source>
        <dbReference type="Proteomes" id="UP000435112"/>
    </source>
</evidence>
<accession>A0A6A4FKH1</accession>
<keyword evidence="5" id="KW-1185">Reference proteome</keyword>
<dbReference type="EMBL" id="QXFT01000204">
    <property type="protein sequence ID" value="KAE9351019.1"/>
    <property type="molecule type" value="Genomic_DNA"/>
</dbReference>
<evidence type="ECO:0000313" key="4">
    <source>
        <dbReference type="Proteomes" id="UP000429607"/>
    </source>
</evidence>
<sequence length="78" mass="8418">MRLVAPRAARTAGVEYRALQSTRTQQNLALQARLQACQGLRFTLEAQDSAAEEAPASFARIGTECKTSQAPRSTQPGL</sequence>
<evidence type="ECO:0000313" key="3">
    <source>
        <dbReference type="EMBL" id="KAE9351019.1"/>
    </source>
</evidence>
<proteinExistence type="predicted"/>
<name>A0A6A4FKH1_9STRA</name>
<reference evidence="3 5" key="1">
    <citation type="submission" date="2018-08" db="EMBL/GenBank/DDBJ databases">
        <title>Genomic investigation of the strawberry pathogen Phytophthora fragariae indicates pathogenicity is determined by transcriptional variation in three key races.</title>
        <authorList>
            <person name="Adams T.M."/>
            <person name="Armitage A.D."/>
            <person name="Sobczyk M.K."/>
            <person name="Bates H.J."/>
            <person name="Dunwell J.M."/>
            <person name="Nellist C.F."/>
            <person name="Harrison R.J."/>
        </authorList>
    </citation>
    <scope>NUCLEOTIDE SEQUENCE [LARGE SCALE GENOMIC DNA]</scope>
    <source>
        <strain evidence="2 4">SCRP249</strain>
        <strain evidence="1 6">SCRP324</strain>
        <strain evidence="3 5">SCRP333</strain>
    </source>
</reference>
<evidence type="ECO:0000313" key="5">
    <source>
        <dbReference type="Proteomes" id="UP000434957"/>
    </source>
</evidence>
<evidence type="ECO:0000313" key="2">
    <source>
        <dbReference type="EMBL" id="KAE9045872.1"/>
    </source>
</evidence>
<organism evidence="3 5">
    <name type="scientific">Phytophthora rubi</name>
    <dbReference type="NCBI Taxonomy" id="129364"/>
    <lineage>
        <taxon>Eukaryota</taxon>
        <taxon>Sar</taxon>
        <taxon>Stramenopiles</taxon>
        <taxon>Oomycota</taxon>
        <taxon>Peronosporomycetes</taxon>
        <taxon>Peronosporales</taxon>
        <taxon>Peronosporaceae</taxon>
        <taxon>Phytophthora</taxon>
    </lineage>
</organism>
<dbReference type="AlphaFoldDB" id="A0A6A4FKH1"/>
<protein>
    <submittedName>
        <fullName evidence="3">Uncharacterized protein</fullName>
    </submittedName>
</protein>
<dbReference type="Proteomes" id="UP000429607">
    <property type="component" value="Unassembled WGS sequence"/>
</dbReference>